<evidence type="ECO:0000313" key="5">
    <source>
        <dbReference type="Proteomes" id="UP000636264"/>
    </source>
</evidence>
<dbReference type="GO" id="GO:0016829">
    <property type="term" value="F:lyase activity"/>
    <property type="evidence" value="ECO:0007669"/>
    <property type="project" value="InterPro"/>
</dbReference>
<dbReference type="Proteomes" id="UP000636264">
    <property type="component" value="Unassembled WGS sequence"/>
</dbReference>
<dbReference type="InterPro" id="IPR045337">
    <property type="entry name" value="MmgE_PrpD_C"/>
</dbReference>
<dbReference type="AlphaFoldDB" id="A0A916W4Z0"/>
<dbReference type="InterPro" id="IPR005656">
    <property type="entry name" value="MmgE_PrpD"/>
</dbReference>
<reference evidence="4" key="1">
    <citation type="journal article" date="2014" name="Int. J. Syst. Evol. Microbiol.">
        <title>Complete genome sequence of Corynebacterium casei LMG S-19264T (=DSM 44701T), isolated from a smear-ripened cheese.</title>
        <authorList>
            <consortium name="US DOE Joint Genome Institute (JGI-PGF)"/>
            <person name="Walter F."/>
            <person name="Albersmeier A."/>
            <person name="Kalinowski J."/>
            <person name="Ruckert C."/>
        </authorList>
    </citation>
    <scope>NUCLEOTIDE SEQUENCE</scope>
    <source>
        <strain evidence="4">CGMCC 1.15320</strain>
    </source>
</reference>
<dbReference type="SUPFAM" id="SSF103378">
    <property type="entry name" value="2-methylcitrate dehydratase PrpD"/>
    <property type="match status" value="1"/>
</dbReference>
<dbReference type="InterPro" id="IPR045336">
    <property type="entry name" value="MmgE_PrpD_N"/>
</dbReference>
<feature type="domain" description="MmgE/PrpD C-terminal" evidence="3">
    <location>
        <begin position="276"/>
        <end position="443"/>
    </location>
</feature>
<evidence type="ECO:0000313" key="4">
    <source>
        <dbReference type="EMBL" id="GGA66480.1"/>
    </source>
</evidence>
<dbReference type="PANTHER" id="PTHR16943">
    <property type="entry name" value="2-METHYLCITRATE DEHYDRATASE-RELATED"/>
    <property type="match status" value="1"/>
</dbReference>
<accession>A0A916W4Z0</accession>
<feature type="domain" description="MmgE/PrpD N-terminal" evidence="2">
    <location>
        <begin position="15"/>
        <end position="250"/>
    </location>
</feature>
<proteinExistence type="inferred from homology"/>
<reference evidence="4" key="2">
    <citation type="submission" date="2020-09" db="EMBL/GenBank/DDBJ databases">
        <authorList>
            <person name="Sun Q."/>
            <person name="Zhou Y."/>
        </authorList>
    </citation>
    <scope>NUCLEOTIDE SEQUENCE</scope>
    <source>
        <strain evidence="4">CGMCC 1.15320</strain>
    </source>
</reference>
<evidence type="ECO:0000259" key="2">
    <source>
        <dbReference type="Pfam" id="PF03972"/>
    </source>
</evidence>
<dbReference type="InterPro" id="IPR042183">
    <property type="entry name" value="MmgE/PrpD_sf_1"/>
</dbReference>
<dbReference type="Gene3D" id="1.10.4100.10">
    <property type="entry name" value="2-methylcitrate dehydratase PrpD"/>
    <property type="match status" value="1"/>
</dbReference>
<gene>
    <name evidence="4" type="ORF">GCM10011385_20480</name>
</gene>
<dbReference type="Pfam" id="PF19305">
    <property type="entry name" value="MmgE_PrpD_C"/>
    <property type="match status" value="1"/>
</dbReference>
<comment type="similarity">
    <text evidence="1">Belongs to the PrpD family.</text>
</comment>
<dbReference type="RefSeq" id="WP_188720957.1">
    <property type="nucleotide sequence ID" value="NZ_BMIF01000005.1"/>
</dbReference>
<dbReference type="PANTHER" id="PTHR16943:SF8">
    <property type="entry name" value="2-METHYLCITRATE DEHYDRATASE"/>
    <property type="match status" value="1"/>
</dbReference>
<dbReference type="EMBL" id="BMIF01000005">
    <property type="protein sequence ID" value="GGA66480.1"/>
    <property type="molecule type" value="Genomic_DNA"/>
</dbReference>
<evidence type="ECO:0000259" key="3">
    <source>
        <dbReference type="Pfam" id="PF19305"/>
    </source>
</evidence>
<protein>
    <submittedName>
        <fullName evidence="4">Propanediol utilization protein</fullName>
    </submittedName>
</protein>
<organism evidence="4 5">
    <name type="scientific">Nitratireductor aestuarii</name>
    <dbReference type="NCBI Taxonomy" id="1735103"/>
    <lineage>
        <taxon>Bacteria</taxon>
        <taxon>Pseudomonadati</taxon>
        <taxon>Pseudomonadota</taxon>
        <taxon>Alphaproteobacteria</taxon>
        <taxon>Hyphomicrobiales</taxon>
        <taxon>Phyllobacteriaceae</taxon>
        <taxon>Nitratireductor</taxon>
    </lineage>
</organism>
<comment type="caution">
    <text evidence="4">The sequence shown here is derived from an EMBL/GenBank/DDBJ whole genome shotgun (WGS) entry which is preliminary data.</text>
</comment>
<dbReference type="Gene3D" id="3.30.1330.120">
    <property type="entry name" value="2-methylcitrate dehydratase PrpD"/>
    <property type="match status" value="1"/>
</dbReference>
<evidence type="ECO:0000256" key="1">
    <source>
        <dbReference type="ARBA" id="ARBA00006174"/>
    </source>
</evidence>
<dbReference type="InterPro" id="IPR036148">
    <property type="entry name" value="MmgE/PrpD_sf"/>
</dbReference>
<keyword evidence="5" id="KW-1185">Reference proteome</keyword>
<sequence>MQVQEDPRIDEVQAALVEFATSFSFDDLGHAHIERCTLHVIDTFASFMAGYESEASQRALSVVQGLAVSSGASLLGTRLKAQPDLAAFFNATTSREAEQNDVYFPPIGGGNHPSDVLLPLFNVAEHAGASGAEFLTAIIVAYQVFLHIADRARINGFDQSAIAGIAVAVGAGKLLRLSPEELANAISIVTVASNPLNQSRRDTLTMWKAAAAGEAGRAGIFAALLAKGGMQGPSLPFVGQLGWTKVIAKGELDMSTLDPRKGGRLRLYDVMIKPRAACASAISSILAAEKAYREIGDPETITKVTVTTYESARSFIGHLPIHWNPTTRESADHSIPYAVAAALVDGTAGVAQFMPDRLFDPVIRSVLSKVEVVSSDEFTAAYKKYPSEHHTTVEVELADGRRVVGEAGGAKGDMANSATEETVTAKFRELCEPLLGQSGAARAHDLLSGIVQLKRLDDVANAFVVPSKSE</sequence>
<name>A0A916W4Z0_9HYPH</name>
<dbReference type="Pfam" id="PF03972">
    <property type="entry name" value="MmgE_PrpD_N"/>
    <property type="match status" value="1"/>
</dbReference>
<dbReference type="InterPro" id="IPR042188">
    <property type="entry name" value="MmgE/PrpD_sf_2"/>
</dbReference>